<organism evidence="1 2">
    <name type="scientific">Puccinia graminis f. sp. tritici</name>
    <dbReference type="NCBI Taxonomy" id="56615"/>
    <lineage>
        <taxon>Eukaryota</taxon>
        <taxon>Fungi</taxon>
        <taxon>Dikarya</taxon>
        <taxon>Basidiomycota</taxon>
        <taxon>Pucciniomycotina</taxon>
        <taxon>Pucciniomycetes</taxon>
        <taxon>Pucciniales</taxon>
        <taxon>Pucciniaceae</taxon>
        <taxon>Puccinia</taxon>
    </lineage>
</organism>
<gene>
    <name evidence="1" type="ORF">PGTUg99_014883</name>
</gene>
<evidence type="ECO:0000313" key="1">
    <source>
        <dbReference type="EMBL" id="KAA1135726.1"/>
    </source>
</evidence>
<comment type="caution">
    <text evidence="1">The sequence shown here is derived from an EMBL/GenBank/DDBJ whole genome shotgun (WGS) entry which is preliminary data.</text>
</comment>
<proteinExistence type="predicted"/>
<dbReference type="Proteomes" id="UP000325313">
    <property type="component" value="Unassembled WGS sequence"/>
</dbReference>
<dbReference type="EMBL" id="VDEP01000037">
    <property type="protein sequence ID" value="KAA1135726.1"/>
    <property type="molecule type" value="Genomic_DNA"/>
</dbReference>
<protein>
    <submittedName>
        <fullName evidence="1">Uncharacterized protein</fullName>
    </submittedName>
</protein>
<accession>A0A5B0SCE9</accession>
<name>A0A5B0SCE9_PUCGR</name>
<evidence type="ECO:0000313" key="2">
    <source>
        <dbReference type="Proteomes" id="UP000325313"/>
    </source>
</evidence>
<dbReference type="AlphaFoldDB" id="A0A5B0SCE9"/>
<sequence length="61" mass="6879">MPDLHSPLPKPEPILRFPGSRRICGVRFGTLGDSHRTNLSQSGVFIEPPRLSSKHVLRDQF</sequence>
<reference evidence="1 2" key="1">
    <citation type="submission" date="2019-05" db="EMBL/GenBank/DDBJ databases">
        <title>Emergence of the Ug99 lineage of the wheat stem rust pathogen through somatic hybridization.</title>
        <authorList>
            <person name="Li F."/>
            <person name="Upadhyaya N.M."/>
            <person name="Sperschneider J."/>
            <person name="Matny O."/>
            <person name="Nguyen-Phuc H."/>
            <person name="Mago R."/>
            <person name="Raley C."/>
            <person name="Miller M.E."/>
            <person name="Silverstein K.A.T."/>
            <person name="Henningsen E."/>
            <person name="Hirsch C.D."/>
            <person name="Visser B."/>
            <person name="Pretorius Z.A."/>
            <person name="Steffenson B.J."/>
            <person name="Schwessinger B."/>
            <person name="Dodds P.N."/>
            <person name="Figueroa M."/>
        </authorList>
    </citation>
    <scope>NUCLEOTIDE SEQUENCE [LARGE SCALE GENOMIC DNA]</scope>
    <source>
        <strain evidence="1 2">Ug99</strain>
    </source>
</reference>